<feature type="region of interest" description="Disordered" evidence="1">
    <location>
        <begin position="1"/>
        <end position="115"/>
    </location>
</feature>
<dbReference type="EMBL" id="JAACJM010000055">
    <property type="protein sequence ID" value="KAF5356451.1"/>
    <property type="molecule type" value="Genomic_DNA"/>
</dbReference>
<dbReference type="Proteomes" id="UP000559256">
    <property type="component" value="Unassembled WGS sequence"/>
</dbReference>
<reference evidence="2 3" key="1">
    <citation type="journal article" date="2020" name="ISME J.">
        <title>Uncovering the hidden diversity of litter-decomposition mechanisms in mushroom-forming fungi.</title>
        <authorList>
            <person name="Floudas D."/>
            <person name="Bentzer J."/>
            <person name="Ahren D."/>
            <person name="Johansson T."/>
            <person name="Persson P."/>
            <person name="Tunlid A."/>
        </authorList>
    </citation>
    <scope>NUCLEOTIDE SEQUENCE [LARGE SCALE GENOMIC DNA]</scope>
    <source>
        <strain evidence="2 3">CBS 291.85</strain>
    </source>
</reference>
<sequence length="115" mass="12319">MEDTSHSFSPVDLNMGKPTRQSVLRSTSQTKWNLSSVPNTSPDDGPKKVHLLKTSTLESSMARAAASAAAAEPLLQRPSSPPPRATQTQTHAPSASISNRNATPVTSRQPQARHH</sequence>
<accession>A0A8H5LET6</accession>
<organism evidence="2 3">
    <name type="scientific">Tetrapyrgos nigripes</name>
    <dbReference type="NCBI Taxonomy" id="182062"/>
    <lineage>
        <taxon>Eukaryota</taxon>
        <taxon>Fungi</taxon>
        <taxon>Dikarya</taxon>
        <taxon>Basidiomycota</taxon>
        <taxon>Agaricomycotina</taxon>
        <taxon>Agaricomycetes</taxon>
        <taxon>Agaricomycetidae</taxon>
        <taxon>Agaricales</taxon>
        <taxon>Marasmiineae</taxon>
        <taxon>Marasmiaceae</taxon>
        <taxon>Tetrapyrgos</taxon>
    </lineage>
</organism>
<evidence type="ECO:0000256" key="1">
    <source>
        <dbReference type="SAM" id="MobiDB-lite"/>
    </source>
</evidence>
<comment type="caution">
    <text evidence="2">The sequence shown here is derived from an EMBL/GenBank/DDBJ whole genome shotgun (WGS) entry which is preliminary data.</text>
</comment>
<gene>
    <name evidence="2" type="ORF">D9758_009495</name>
</gene>
<dbReference type="AlphaFoldDB" id="A0A8H5LET6"/>
<evidence type="ECO:0000313" key="3">
    <source>
        <dbReference type="Proteomes" id="UP000559256"/>
    </source>
</evidence>
<feature type="compositionally biased region" description="Low complexity" evidence="1">
    <location>
        <begin position="59"/>
        <end position="78"/>
    </location>
</feature>
<feature type="compositionally biased region" description="Polar residues" evidence="1">
    <location>
        <begin position="19"/>
        <end position="42"/>
    </location>
</feature>
<proteinExistence type="predicted"/>
<protein>
    <submittedName>
        <fullName evidence="2">Uncharacterized protein</fullName>
    </submittedName>
</protein>
<feature type="compositionally biased region" description="Polar residues" evidence="1">
    <location>
        <begin position="85"/>
        <end position="115"/>
    </location>
</feature>
<name>A0A8H5LET6_9AGAR</name>
<evidence type="ECO:0000313" key="2">
    <source>
        <dbReference type="EMBL" id="KAF5356451.1"/>
    </source>
</evidence>
<keyword evidence="3" id="KW-1185">Reference proteome</keyword>